<protein>
    <recommendedName>
        <fullName evidence="3">Peptidase M12B domain-containing protein</fullName>
    </recommendedName>
</protein>
<feature type="signal peptide" evidence="2">
    <location>
        <begin position="1"/>
        <end position="22"/>
    </location>
</feature>
<evidence type="ECO:0000313" key="5">
    <source>
        <dbReference type="Proteomes" id="UP001156870"/>
    </source>
</evidence>
<dbReference type="Gene3D" id="3.40.390.10">
    <property type="entry name" value="Collagenase (Catalytic Domain)"/>
    <property type="match status" value="1"/>
</dbReference>
<keyword evidence="5" id="KW-1185">Reference proteome</keyword>
<organism evidence="4 5">
    <name type="scientific">Marinibactrum halimedae</name>
    <dbReference type="NCBI Taxonomy" id="1444977"/>
    <lineage>
        <taxon>Bacteria</taxon>
        <taxon>Pseudomonadati</taxon>
        <taxon>Pseudomonadota</taxon>
        <taxon>Gammaproteobacteria</taxon>
        <taxon>Cellvibrionales</taxon>
        <taxon>Cellvibrionaceae</taxon>
        <taxon>Marinibactrum</taxon>
    </lineage>
</organism>
<reference evidence="4 5" key="1">
    <citation type="journal article" date="2014" name="Int. J. Syst. Evol. Microbiol.">
        <title>Complete genome sequence of Corynebacterium casei LMG S-19264T (=DSM 44701T), isolated from a smear-ripened cheese.</title>
        <authorList>
            <consortium name="US DOE Joint Genome Institute (JGI-PGF)"/>
            <person name="Walter F."/>
            <person name="Albersmeier A."/>
            <person name="Kalinowski J."/>
            <person name="Ruckert C."/>
        </authorList>
    </citation>
    <scope>NUCLEOTIDE SEQUENCE [LARGE SCALE GENOMIC DNA]</scope>
    <source>
        <strain evidence="4 5">NBRC 110095</strain>
    </source>
</reference>
<dbReference type="AlphaFoldDB" id="A0AA37TB37"/>
<evidence type="ECO:0000256" key="1">
    <source>
        <dbReference type="SAM" id="MobiDB-lite"/>
    </source>
</evidence>
<name>A0AA37TB37_9GAMM</name>
<gene>
    <name evidence="4" type="ORF">GCM10007877_25490</name>
</gene>
<feature type="chain" id="PRO_5041413831" description="Peptidase M12B domain-containing protein" evidence="2">
    <location>
        <begin position="23"/>
        <end position="424"/>
    </location>
</feature>
<sequence length="424" mass="45661">MKMKTKLLATATALLMQSIAYAQTEVTVLMVYTDDARAAVGGVSNIETDIIAAIDDGNLALTNSNVNMELTIAGMREVNVNEGRYSSMGPLLRDLSNPNNSTFGVVHEWRDELQADLVYLIFEGIQQNGQANAICGAGIPCNQAFEDEAFSVGQRGLMDVAPIVIHELGHVMGLRHDRTRDCGSATRNCGQFLYPYSFGYIDPQGSTDWGTIMAGGRPFPLIDYFSTPDEIYPETGQVVGEEDRSDAARHLNNVRDIIASFRSGTTPPPPPPPPPGDDDCDGAINFLNNTSDDYSNSAPGSAEVSEDGCSITLTGNEWRITNSEYQVTSDTVITFEFSTGGVEGEIQGVGFDSDNGASSNRIFQLTGTQDWGIDDYSYTGGTQTFTIPVGQFYTGNNMGFVIANDKDSGSTTNTVTVSNVRISN</sequence>
<dbReference type="PROSITE" id="PS50215">
    <property type="entry name" value="ADAM_MEPRO"/>
    <property type="match status" value="1"/>
</dbReference>
<dbReference type="EMBL" id="BSPD01000062">
    <property type="protein sequence ID" value="GLS26830.1"/>
    <property type="molecule type" value="Genomic_DNA"/>
</dbReference>
<dbReference type="SUPFAM" id="SSF55486">
    <property type="entry name" value="Metalloproteases ('zincins'), catalytic domain"/>
    <property type="match status" value="1"/>
</dbReference>
<evidence type="ECO:0000256" key="2">
    <source>
        <dbReference type="SAM" id="SignalP"/>
    </source>
</evidence>
<comment type="caution">
    <text evidence="4">The sequence shown here is derived from an EMBL/GenBank/DDBJ whole genome shotgun (WGS) entry which is preliminary data.</text>
</comment>
<feature type="compositionally biased region" description="Pro residues" evidence="1">
    <location>
        <begin position="266"/>
        <end position="275"/>
    </location>
</feature>
<feature type="region of interest" description="Disordered" evidence="1">
    <location>
        <begin position="260"/>
        <end position="280"/>
    </location>
</feature>
<proteinExistence type="predicted"/>
<dbReference type="InterPro" id="IPR024079">
    <property type="entry name" value="MetalloPept_cat_dom_sf"/>
</dbReference>
<evidence type="ECO:0000259" key="3">
    <source>
        <dbReference type="PROSITE" id="PS50215"/>
    </source>
</evidence>
<keyword evidence="2" id="KW-0732">Signal</keyword>
<accession>A0AA37TB37</accession>
<feature type="domain" description="Peptidase M12B" evidence="3">
    <location>
        <begin position="20"/>
        <end position="189"/>
    </location>
</feature>
<dbReference type="Pfam" id="PF13688">
    <property type="entry name" value="Reprolysin_5"/>
    <property type="match status" value="1"/>
</dbReference>
<dbReference type="GO" id="GO:0004222">
    <property type="term" value="F:metalloendopeptidase activity"/>
    <property type="evidence" value="ECO:0007669"/>
    <property type="project" value="InterPro"/>
</dbReference>
<dbReference type="InterPro" id="IPR001590">
    <property type="entry name" value="Peptidase_M12B"/>
</dbReference>
<evidence type="ECO:0000313" key="4">
    <source>
        <dbReference type="EMBL" id="GLS26830.1"/>
    </source>
</evidence>
<dbReference type="Proteomes" id="UP001156870">
    <property type="component" value="Unassembled WGS sequence"/>
</dbReference>
<dbReference type="GO" id="GO:0006508">
    <property type="term" value="P:proteolysis"/>
    <property type="evidence" value="ECO:0007669"/>
    <property type="project" value="InterPro"/>
</dbReference>